<feature type="region of interest" description="Disordered" evidence="1">
    <location>
        <begin position="48"/>
        <end position="70"/>
    </location>
</feature>
<protein>
    <submittedName>
        <fullName evidence="2">Uncharacterized protein</fullName>
    </submittedName>
</protein>
<evidence type="ECO:0000313" key="2">
    <source>
        <dbReference type="EMBL" id="GBM34048.1"/>
    </source>
</evidence>
<sequence length="99" mass="10688">MDTNQANDQASSCRATPTLPRHMGLFEVRSQRQNSETQIAALIAITVHGPTPPKGGALRQQSGDDSTPEPYYAHQGSENVLTYLAASHPRTHGASRCCQ</sequence>
<evidence type="ECO:0000256" key="1">
    <source>
        <dbReference type="SAM" id="MobiDB-lite"/>
    </source>
</evidence>
<comment type="caution">
    <text evidence="2">The sequence shown here is derived from an EMBL/GenBank/DDBJ whole genome shotgun (WGS) entry which is preliminary data.</text>
</comment>
<gene>
    <name evidence="2" type="ORF">AVEN_162226_1</name>
</gene>
<keyword evidence="3" id="KW-1185">Reference proteome</keyword>
<accession>A0A4Y2F0H8</accession>
<proteinExistence type="predicted"/>
<name>A0A4Y2F0H8_ARAVE</name>
<dbReference type="EMBL" id="BGPR01000749">
    <property type="protein sequence ID" value="GBM34048.1"/>
    <property type="molecule type" value="Genomic_DNA"/>
</dbReference>
<organism evidence="2 3">
    <name type="scientific">Araneus ventricosus</name>
    <name type="common">Orbweaver spider</name>
    <name type="synonym">Epeira ventricosa</name>
    <dbReference type="NCBI Taxonomy" id="182803"/>
    <lineage>
        <taxon>Eukaryota</taxon>
        <taxon>Metazoa</taxon>
        <taxon>Ecdysozoa</taxon>
        <taxon>Arthropoda</taxon>
        <taxon>Chelicerata</taxon>
        <taxon>Arachnida</taxon>
        <taxon>Araneae</taxon>
        <taxon>Araneomorphae</taxon>
        <taxon>Entelegynae</taxon>
        <taxon>Araneoidea</taxon>
        <taxon>Araneidae</taxon>
        <taxon>Araneus</taxon>
    </lineage>
</organism>
<dbReference type="Proteomes" id="UP000499080">
    <property type="component" value="Unassembled WGS sequence"/>
</dbReference>
<evidence type="ECO:0000313" key="3">
    <source>
        <dbReference type="Proteomes" id="UP000499080"/>
    </source>
</evidence>
<reference evidence="2 3" key="1">
    <citation type="journal article" date="2019" name="Sci. Rep.">
        <title>Orb-weaving spider Araneus ventricosus genome elucidates the spidroin gene catalogue.</title>
        <authorList>
            <person name="Kono N."/>
            <person name="Nakamura H."/>
            <person name="Ohtoshi R."/>
            <person name="Moran D.A.P."/>
            <person name="Shinohara A."/>
            <person name="Yoshida Y."/>
            <person name="Fujiwara M."/>
            <person name="Mori M."/>
            <person name="Tomita M."/>
            <person name="Arakawa K."/>
        </authorList>
    </citation>
    <scope>NUCLEOTIDE SEQUENCE [LARGE SCALE GENOMIC DNA]</scope>
</reference>
<dbReference type="AlphaFoldDB" id="A0A4Y2F0H8"/>